<dbReference type="InterPro" id="IPR001841">
    <property type="entry name" value="Znf_RING"/>
</dbReference>
<dbReference type="AlphaFoldDB" id="A0A7J6KP67"/>
<dbReference type="PROSITE" id="PS50089">
    <property type="entry name" value="ZF_RING_2"/>
    <property type="match status" value="1"/>
</dbReference>
<dbReference type="Proteomes" id="UP000570595">
    <property type="component" value="Unassembled WGS sequence"/>
</dbReference>
<evidence type="ECO:0000259" key="2">
    <source>
        <dbReference type="PROSITE" id="PS50089"/>
    </source>
</evidence>
<organism evidence="3 4">
    <name type="scientific">Perkinsus olseni</name>
    <name type="common">Perkinsus atlanticus</name>
    <dbReference type="NCBI Taxonomy" id="32597"/>
    <lineage>
        <taxon>Eukaryota</taxon>
        <taxon>Sar</taxon>
        <taxon>Alveolata</taxon>
        <taxon>Perkinsozoa</taxon>
        <taxon>Perkinsea</taxon>
        <taxon>Perkinsida</taxon>
        <taxon>Perkinsidae</taxon>
        <taxon>Perkinsus</taxon>
    </lineage>
</organism>
<sequence>MVLVLSYHITMIDLDRITWFQQWEFWLYYRLLRPTEFFRSWRWYHLFVPDQLWLVIGLYRLLKGFVHPSTAAACSGGPLDASSPPLTRMQWVWELCRIDPIVFVAWGLTFIAEPTNTAMLFQSDDNVDDQDDLHYRHDGDDVDMHIDVSAGDARIASQEEAEDDNFRAAAATTTGDDDGNGSSIVSLPRSTIAPCRRCRRKGEDPGYVLLACGHFPYCHSCISSSIHRTGGFVCTQCQQYCLGHTTSTLFKWLPWLSSFSNSKRVKATVPVTPAKDIIRLAS</sequence>
<feature type="non-terminal residue" evidence="3">
    <location>
        <position position="1"/>
    </location>
</feature>
<reference evidence="3 4" key="1">
    <citation type="submission" date="2020-04" db="EMBL/GenBank/DDBJ databases">
        <title>Perkinsus olseni comparative genomics.</title>
        <authorList>
            <person name="Bogema D.R."/>
        </authorList>
    </citation>
    <scope>NUCLEOTIDE SEQUENCE [LARGE SCALE GENOMIC DNA]</scope>
    <source>
        <strain evidence="3">ATCC PRA-179</strain>
    </source>
</reference>
<evidence type="ECO:0000313" key="4">
    <source>
        <dbReference type="Proteomes" id="UP000570595"/>
    </source>
</evidence>
<accession>A0A7J6KP67</accession>
<proteinExistence type="predicted"/>
<comment type="caution">
    <text evidence="3">The sequence shown here is derived from an EMBL/GenBank/DDBJ whole genome shotgun (WGS) entry which is preliminary data.</text>
</comment>
<protein>
    <recommendedName>
        <fullName evidence="2">RING-type domain-containing protein</fullName>
    </recommendedName>
</protein>
<evidence type="ECO:0000313" key="3">
    <source>
        <dbReference type="EMBL" id="KAF4648632.1"/>
    </source>
</evidence>
<evidence type="ECO:0000256" key="1">
    <source>
        <dbReference type="PROSITE-ProRule" id="PRU00175"/>
    </source>
</evidence>
<name>A0A7J6KP67_PEROL</name>
<feature type="domain" description="RING-type" evidence="2">
    <location>
        <begin position="195"/>
        <end position="238"/>
    </location>
</feature>
<dbReference type="EMBL" id="JABAHT010001665">
    <property type="protein sequence ID" value="KAF4648632.1"/>
    <property type="molecule type" value="Genomic_DNA"/>
</dbReference>
<dbReference type="OrthoDB" id="467563at2759"/>
<keyword evidence="1" id="KW-0479">Metal-binding</keyword>
<gene>
    <name evidence="3" type="ORF">FOZ61_002392</name>
</gene>
<dbReference type="GO" id="GO:0008270">
    <property type="term" value="F:zinc ion binding"/>
    <property type="evidence" value="ECO:0007669"/>
    <property type="project" value="UniProtKB-KW"/>
</dbReference>
<keyword evidence="1" id="KW-0862">Zinc</keyword>
<keyword evidence="1" id="KW-0863">Zinc-finger</keyword>